<evidence type="ECO:0000256" key="4">
    <source>
        <dbReference type="ARBA" id="ARBA00022989"/>
    </source>
</evidence>
<keyword evidence="6" id="KW-1015">Disulfide bond</keyword>
<feature type="domain" description="Ig-like" evidence="11">
    <location>
        <begin position="39"/>
        <end position="147"/>
    </location>
</feature>
<feature type="transmembrane region" description="Helical" evidence="9">
    <location>
        <begin position="243"/>
        <end position="265"/>
    </location>
</feature>
<dbReference type="EMBL" id="BRZM01000114">
    <property type="protein sequence ID" value="GLD67590.1"/>
    <property type="molecule type" value="Genomic_DNA"/>
</dbReference>
<evidence type="ECO:0000313" key="13">
    <source>
        <dbReference type="Proteomes" id="UP001279410"/>
    </source>
</evidence>
<reference evidence="12" key="1">
    <citation type="submission" date="2022-08" db="EMBL/GenBank/DDBJ databases">
        <title>Genome sequencing of akame (Lates japonicus).</title>
        <authorList>
            <person name="Hashiguchi Y."/>
            <person name="Takahashi H."/>
        </authorList>
    </citation>
    <scope>NUCLEOTIDE SEQUENCE</scope>
    <source>
        <strain evidence="12">Kochi</strain>
    </source>
</reference>
<proteinExistence type="inferred from homology"/>
<feature type="chain" id="PRO_5042077652" evidence="10">
    <location>
        <begin position="21"/>
        <end position="308"/>
    </location>
</feature>
<dbReference type="GO" id="GO:0150077">
    <property type="term" value="P:regulation of neuroinflammatory response"/>
    <property type="evidence" value="ECO:0007669"/>
    <property type="project" value="InterPro"/>
</dbReference>
<sequence length="308" mass="34396">MRDMMWIYVVIIFFVSEAWSMEPGTNQSTSMNSSTCSLPLTLTGENQKTLCLGCDANLTCSNKTWNETIFVIWKINMTKQNKCCTIGFNSGSGGDDSCKDGKSLRNTSRSQSYLHIANFSTNDVGVYYCELAFKGGVENYLINVDITVPPRTSAWLEHRGKNTVAVCKAEGGKPAANISWSYGSNLSSVWTQPGPDGSFTVESHLELTEGMDPEHLTCIIRHLFWKDKDVVVEIKPQKVAGDFPWVAILVVLVVFVPLMGFLYFAQKKLMLRRCQQSDTSPSKSPPTEDVEEVEPYASYVQRVNSIYN</sequence>
<dbReference type="InterPro" id="IPR013162">
    <property type="entry name" value="CD80_C2-set"/>
</dbReference>
<dbReference type="PANTHER" id="PTHR21462">
    <property type="entry name" value="CELL SURFACE GLYCOPROTEIN OX2 RECEPTOR PRECURSOR"/>
    <property type="match status" value="1"/>
</dbReference>
<accession>A0AAD3RGW8</accession>
<dbReference type="InterPro" id="IPR007110">
    <property type="entry name" value="Ig-like_dom"/>
</dbReference>
<evidence type="ECO:0000256" key="3">
    <source>
        <dbReference type="ARBA" id="ARBA00022692"/>
    </source>
</evidence>
<dbReference type="InterPro" id="IPR036179">
    <property type="entry name" value="Ig-like_dom_sf"/>
</dbReference>
<comment type="subcellular location">
    <subcellularLocation>
        <location evidence="1">Membrane</location>
        <topology evidence="1">Single-pass membrane protein</topology>
    </subcellularLocation>
</comment>
<dbReference type="PROSITE" id="PS50835">
    <property type="entry name" value="IG_LIKE"/>
    <property type="match status" value="2"/>
</dbReference>
<dbReference type="InterPro" id="IPR013106">
    <property type="entry name" value="Ig_V-set"/>
</dbReference>
<keyword evidence="8" id="KW-0325">Glycoprotein</keyword>
<dbReference type="Pfam" id="PF07686">
    <property type="entry name" value="V-set"/>
    <property type="match status" value="1"/>
</dbReference>
<feature type="domain" description="Ig-like" evidence="11">
    <location>
        <begin position="150"/>
        <end position="222"/>
    </location>
</feature>
<keyword evidence="4 9" id="KW-1133">Transmembrane helix</keyword>
<evidence type="ECO:0000256" key="9">
    <source>
        <dbReference type="SAM" id="Phobius"/>
    </source>
</evidence>
<evidence type="ECO:0000256" key="8">
    <source>
        <dbReference type="ARBA" id="ARBA00023180"/>
    </source>
</evidence>
<evidence type="ECO:0000256" key="2">
    <source>
        <dbReference type="ARBA" id="ARBA00008215"/>
    </source>
</evidence>
<keyword evidence="5 9" id="KW-0472">Membrane</keyword>
<dbReference type="AlphaFoldDB" id="A0AAD3RGW8"/>
<keyword evidence="3 9" id="KW-0812">Transmembrane</keyword>
<comment type="caution">
    <text evidence="12">The sequence shown here is derived from an EMBL/GenBank/DDBJ whole genome shotgun (WGS) entry which is preliminary data.</text>
</comment>
<evidence type="ECO:0000256" key="6">
    <source>
        <dbReference type="ARBA" id="ARBA00023157"/>
    </source>
</evidence>
<keyword evidence="10" id="KW-0732">Signal</keyword>
<dbReference type="Proteomes" id="UP001279410">
    <property type="component" value="Unassembled WGS sequence"/>
</dbReference>
<evidence type="ECO:0000256" key="7">
    <source>
        <dbReference type="ARBA" id="ARBA00023170"/>
    </source>
</evidence>
<dbReference type="GO" id="GO:0038023">
    <property type="term" value="F:signaling receptor activity"/>
    <property type="evidence" value="ECO:0007669"/>
    <property type="project" value="InterPro"/>
</dbReference>
<evidence type="ECO:0000313" key="12">
    <source>
        <dbReference type="EMBL" id="GLD67590.1"/>
    </source>
</evidence>
<organism evidence="12 13">
    <name type="scientific">Lates japonicus</name>
    <name type="common">Japanese lates</name>
    <dbReference type="NCBI Taxonomy" id="270547"/>
    <lineage>
        <taxon>Eukaryota</taxon>
        <taxon>Metazoa</taxon>
        <taxon>Chordata</taxon>
        <taxon>Craniata</taxon>
        <taxon>Vertebrata</taxon>
        <taxon>Euteleostomi</taxon>
        <taxon>Actinopterygii</taxon>
        <taxon>Neopterygii</taxon>
        <taxon>Teleostei</taxon>
        <taxon>Neoteleostei</taxon>
        <taxon>Acanthomorphata</taxon>
        <taxon>Carangaria</taxon>
        <taxon>Carangaria incertae sedis</taxon>
        <taxon>Centropomidae</taxon>
        <taxon>Lates</taxon>
    </lineage>
</organism>
<dbReference type="Gene3D" id="2.60.40.10">
    <property type="entry name" value="Immunoglobulins"/>
    <property type="match status" value="2"/>
</dbReference>
<protein>
    <submittedName>
        <fullName evidence="12">Cell surface glycoprotein CD200 receptor 1 isoform X1</fullName>
    </submittedName>
</protein>
<evidence type="ECO:0000256" key="5">
    <source>
        <dbReference type="ARBA" id="ARBA00023136"/>
    </source>
</evidence>
<dbReference type="SUPFAM" id="SSF48726">
    <property type="entry name" value="Immunoglobulin"/>
    <property type="match status" value="2"/>
</dbReference>
<keyword evidence="13" id="KW-1185">Reference proteome</keyword>
<dbReference type="InterPro" id="IPR013783">
    <property type="entry name" value="Ig-like_fold"/>
</dbReference>
<evidence type="ECO:0000256" key="10">
    <source>
        <dbReference type="SAM" id="SignalP"/>
    </source>
</evidence>
<comment type="similarity">
    <text evidence="2">Belongs to the CD200R family.</text>
</comment>
<name>A0AAD3RGW8_LATJO</name>
<dbReference type="Pfam" id="PF08205">
    <property type="entry name" value="C2-set_2"/>
    <property type="match status" value="1"/>
</dbReference>
<dbReference type="InterPro" id="IPR040012">
    <property type="entry name" value="CD200R"/>
</dbReference>
<keyword evidence="7 12" id="KW-0675">Receptor</keyword>
<evidence type="ECO:0000259" key="11">
    <source>
        <dbReference type="PROSITE" id="PS50835"/>
    </source>
</evidence>
<feature type="signal peptide" evidence="10">
    <location>
        <begin position="1"/>
        <end position="20"/>
    </location>
</feature>
<dbReference type="GO" id="GO:0016020">
    <property type="term" value="C:membrane"/>
    <property type="evidence" value="ECO:0007669"/>
    <property type="project" value="UniProtKB-SubCell"/>
</dbReference>
<dbReference type="GO" id="GO:0009986">
    <property type="term" value="C:cell surface"/>
    <property type="evidence" value="ECO:0007669"/>
    <property type="project" value="UniProtKB-ARBA"/>
</dbReference>
<evidence type="ECO:0000256" key="1">
    <source>
        <dbReference type="ARBA" id="ARBA00004167"/>
    </source>
</evidence>
<gene>
    <name evidence="12" type="ORF">AKAME5_001892800</name>
</gene>
<dbReference type="PANTHER" id="PTHR21462:SF2">
    <property type="entry name" value="CELL SURFACE GLYCOPROTEIN CD200 RECEPTOR 2"/>
    <property type="match status" value="1"/>
</dbReference>